<name>A0A3M9MAV2_9MICO</name>
<dbReference type="EMBL" id="RJJQ01000008">
    <property type="protein sequence ID" value="RNI22297.1"/>
    <property type="molecule type" value="Genomic_DNA"/>
</dbReference>
<dbReference type="SMART" id="SM00327">
    <property type="entry name" value="VWA"/>
    <property type="match status" value="1"/>
</dbReference>
<dbReference type="Proteomes" id="UP000271678">
    <property type="component" value="Unassembled WGS sequence"/>
</dbReference>
<organism evidence="2 3">
    <name type="scientific">Flexivirga caeni</name>
    <dbReference type="NCBI Taxonomy" id="2294115"/>
    <lineage>
        <taxon>Bacteria</taxon>
        <taxon>Bacillati</taxon>
        <taxon>Actinomycetota</taxon>
        <taxon>Actinomycetes</taxon>
        <taxon>Micrococcales</taxon>
        <taxon>Dermacoccaceae</taxon>
        <taxon>Flexivirga</taxon>
    </lineage>
</organism>
<feature type="domain" description="VWFA" evidence="1">
    <location>
        <begin position="110"/>
        <end position="263"/>
    </location>
</feature>
<dbReference type="AlphaFoldDB" id="A0A3M9MAV2"/>
<evidence type="ECO:0000313" key="3">
    <source>
        <dbReference type="Proteomes" id="UP000271678"/>
    </source>
</evidence>
<dbReference type="Gene3D" id="3.40.50.410">
    <property type="entry name" value="von Willebrand factor, type A domain"/>
    <property type="match status" value="1"/>
</dbReference>
<sequence length="271" mass="29031">MSPEVGELNADVLKEKLQDETDRTLELMAEMVHATDPVLREKAKRLAASLVVQLSRENRIGSSGASQLVPSRAVHDIDVDASLEAIVQARSEGIAPNLDDLVARSWTRPPLAVCLLIDASGSMRGARLAAASMIAAAVSLRAPQEHAVVSFSRAPQVIRALHEPAGPEQVVSRVLGLRGHGVTGLRGAFEAARDQLAHARARRTVVLLMSDCRSTDDQDPVPAALQLPNVRIVAPAEDFDEAEALAARIDARWVAPESIAELPAAIRLLMQ</sequence>
<accession>A0A3M9MAV2</accession>
<dbReference type="SUPFAM" id="SSF53300">
    <property type="entry name" value="vWA-like"/>
    <property type="match status" value="1"/>
</dbReference>
<proteinExistence type="predicted"/>
<gene>
    <name evidence="2" type="ORF">EFY87_10035</name>
</gene>
<dbReference type="InterPro" id="IPR036465">
    <property type="entry name" value="vWFA_dom_sf"/>
</dbReference>
<dbReference type="RefSeq" id="WP_123271337.1">
    <property type="nucleotide sequence ID" value="NZ_RJJQ01000008.1"/>
</dbReference>
<keyword evidence="3" id="KW-1185">Reference proteome</keyword>
<evidence type="ECO:0000313" key="2">
    <source>
        <dbReference type="EMBL" id="RNI22297.1"/>
    </source>
</evidence>
<reference evidence="2 3" key="1">
    <citation type="submission" date="2018-11" db="EMBL/GenBank/DDBJ databases">
        <title>Draft genome of Simplicispira Flexivirga sp. BO-16.</title>
        <authorList>
            <person name="Im W.T."/>
        </authorList>
    </citation>
    <scope>NUCLEOTIDE SEQUENCE [LARGE SCALE GENOMIC DNA]</scope>
    <source>
        <strain evidence="2 3">BO-16</strain>
    </source>
</reference>
<comment type="caution">
    <text evidence="2">The sequence shown here is derived from an EMBL/GenBank/DDBJ whole genome shotgun (WGS) entry which is preliminary data.</text>
</comment>
<dbReference type="InterPro" id="IPR008912">
    <property type="entry name" value="Uncharacterised_CoxE"/>
</dbReference>
<dbReference type="Pfam" id="PF05762">
    <property type="entry name" value="VWA_CoxE"/>
    <property type="match status" value="1"/>
</dbReference>
<dbReference type="InterPro" id="IPR002035">
    <property type="entry name" value="VWF_A"/>
</dbReference>
<protein>
    <submittedName>
        <fullName evidence="2">VWA domain-containing protein</fullName>
    </submittedName>
</protein>
<dbReference type="OrthoDB" id="3637086at2"/>
<dbReference type="CDD" id="cd00198">
    <property type="entry name" value="vWFA"/>
    <property type="match status" value="1"/>
</dbReference>
<evidence type="ECO:0000259" key="1">
    <source>
        <dbReference type="SMART" id="SM00327"/>
    </source>
</evidence>